<name>A0ABQ8FXZ8_9PEZI</name>
<dbReference type="Proteomes" id="UP000774617">
    <property type="component" value="Unassembled WGS sequence"/>
</dbReference>
<sequence length="364" mass="41113">MLGWVKRLAVRLANTACARVQVVMIYTPNHLFIPAAYMAIVASGRIFSGGNPACAEPRMVQSSKTVPHHISGLTPDRIFLFAEEEHETIREVCDWRRMIGSNEEAGRYQWERVTEAESKRNIATNAEQTLFMRYAHKERSPERWEGFLPLYYAYGQLYANLVAFKLRATVYIMKQFVYTDFLQIIQEHKINSLQVAPPVMASRYDLSSVEEISCGAAPLCKRFADEVVQRFKVTLKQGYGMAELRCGAISMPGGAAEIEGCTGCVGPSIPNTECVRAGQPGEMYIRGPQVCLVYWRNAKATAEALSHGECEMGWLWIVSRKKILQELIKVNAEKEIQDWMKGKVGRHKQLVGGIVLIMRKVLEQ</sequence>
<dbReference type="Pfam" id="PF00501">
    <property type="entry name" value="AMP-binding"/>
    <property type="match status" value="1"/>
</dbReference>
<dbReference type="PANTHER" id="PTHR24096">
    <property type="entry name" value="LONG-CHAIN-FATTY-ACID--COA LIGASE"/>
    <property type="match status" value="1"/>
</dbReference>
<dbReference type="Gene3D" id="2.30.38.10">
    <property type="entry name" value="Luciferase, Domain 3"/>
    <property type="match status" value="1"/>
</dbReference>
<dbReference type="Gene3D" id="3.40.50.980">
    <property type="match status" value="2"/>
</dbReference>
<reference evidence="2 3" key="1">
    <citation type="journal article" date="2021" name="Nat. Commun.">
        <title>Genetic determinants of endophytism in the Arabidopsis root mycobiome.</title>
        <authorList>
            <person name="Mesny F."/>
            <person name="Miyauchi S."/>
            <person name="Thiergart T."/>
            <person name="Pickel B."/>
            <person name="Atanasova L."/>
            <person name="Karlsson M."/>
            <person name="Huettel B."/>
            <person name="Barry K.W."/>
            <person name="Haridas S."/>
            <person name="Chen C."/>
            <person name="Bauer D."/>
            <person name="Andreopoulos W."/>
            <person name="Pangilinan J."/>
            <person name="LaButti K."/>
            <person name="Riley R."/>
            <person name="Lipzen A."/>
            <person name="Clum A."/>
            <person name="Drula E."/>
            <person name="Henrissat B."/>
            <person name="Kohler A."/>
            <person name="Grigoriev I.V."/>
            <person name="Martin F.M."/>
            <person name="Hacquard S."/>
        </authorList>
    </citation>
    <scope>NUCLEOTIDE SEQUENCE [LARGE SCALE GENOMIC DNA]</scope>
    <source>
        <strain evidence="2 3">MPI-SDFR-AT-0080</strain>
    </source>
</reference>
<organism evidence="2 3">
    <name type="scientific">Macrophomina phaseolina</name>
    <dbReference type="NCBI Taxonomy" id="35725"/>
    <lineage>
        <taxon>Eukaryota</taxon>
        <taxon>Fungi</taxon>
        <taxon>Dikarya</taxon>
        <taxon>Ascomycota</taxon>
        <taxon>Pezizomycotina</taxon>
        <taxon>Dothideomycetes</taxon>
        <taxon>Dothideomycetes incertae sedis</taxon>
        <taxon>Botryosphaeriales</taxon>
        <taxon>Botryosphaeriaceae</taxon>
        <taxon>Macrophomina</taxon>
    </lineage>
</organism>
<evidence type="ECO:0000313" key="3">
    <source>
        <dbReference type="Proteomes" id="UP000774617"/>
    </source>
</evidence>
<dbReference type="EMBL" id="JAGTJR010000037">
    <property type="protein sequence ID" value="KAH7034289.1"/>
    <property type="molecule type" value="Genomic_DNA"/>
</dbReference>
<proteinExistence type="predicted"/>
<accession>A0ABQ8FXZ8</accession>
<evidence type="ECO:0000313" key="2">
    <source>
        <dbReference type="EMBL" id="KAH7034289.1"/>
    </source>
</evidence>
<evidence type="ECO:0000259" key="1">
    <source>
        <dbReference type="Pfam" id="PF00501"/>
    </source>
</evidence>
<keyword evidence="3" id="KW-1185">Reference proteome</keyword>
<dbReference type="InterPro" id="IPR000873">
    <property type="entry name" value="AMP-dep_synth/lig_dom"/>
</dbReference>
<dbReference type="PANTHER" id="PTHR24096:SF194">
    <property type="entry name" value="AMP-DEPENDENT SYNTHETASE_LIGASE DOMAIN-CONTAINING PROTEIN"/>
    <property type="match status" value="1"/>
</dbReference>
<feature type="domain" description="AMP-dependent synthetase/ligase" evidence="1">
    <location>
        <begin position="119"/>
        <end position="295"/>
    </location>
</feature>
<comment type="caution">
    <text evidence="2">The sequence shown here is derived from an EMBL/GenBank/DDBJ whole genome shotgun (WGS) entry which is preliminary data.</text>
</comment>
<gene>
    <name evidence="2" type="ORF">B0J12DRAFT_721489</name>
</gene>
<protein>
    <recommendedName>
        <fullName evidence="1">AMP-dependent synthetase/ligase domain-containing protein</fullName>
    </recommendedName>
</protein>
<dbReference type="SUPFAM" id="SSF56801">
    <property type="entry name" value="Acetyl-CoA synthetase-like"/>
    <property type="match status" value="1"/>
</dbReference>